<keyword evidence="1" id="KW-0472">Membrane</keyword>
<protein>
    <submittedName>
        <fullName evidence="2">Uncharacterized protein</fullName>
    </submittedName>
</protein>
<accession>A0A6G8Q109</accession>
<keyword evidence="3" id="KW-1185">Reference proteome</keyword>
<name>A0A6G8Q109_9ACTN</name>
<sequence>MRGGSLLPASGGGRAALISAVAVFLALDVLVLLGSDLALGLLVLMTGLVAGLVLAVLATLPVRRTLERGGLGNLFGFLVGLASMFGIVFLGTYVAGLPSYPTAEAGHLGTALYGFAFGFGATLCGLSLRLPASSRPAYRGTADRDGGDRIWLRTALIVVGAAAGLFGLLFFAFVLFEYVLVPVVEIFAS</sequence>
<evidence type="ECO:0000313" key="2">
    <source>
        <dbReference type="EMBL" id="QIN80153.1"/>
    </source>
</evidence>
<feature type="transmembrane region" description="Helical" evidence="1">
    <location>
        <begin position="12"/>
        <end position="33"/>
    </location>
</feature>
<organism evidence="2 3">
    <name type="scientific">Rubrobacter marinus</name>
    <dbReference type="NCBI Taxonomy" id="2653852"/>
    <lineage>
        <taxon>Bacteria</taxon>
        <taxon>Bacillati</taxon>
        <taxon>Actinomycetota</taxon>
        <taxon>Rubrobacteria</taxon>
        <taxon>Rubrobacterales</taxon>
        <taxon>Rubrobacteraceae</taxon>
        <taxon>Rubrobacter</taxon>
    </lineage>
</organism>
<feature type="transmembrane region" description="Helical" evidence="1">
    <location>
        <begin position="150"/>
        <end position="176"/>
    </location>
</feature>
<feature type="transmembrane region" description="Helical" evidence="1">
    <location>
        <begin position="108"/>
        <end position="130"/>
    </location>
</feature>
<evidence type="ECO:0000313" key="3">
    <source>
        <dbReference type="Proteomes" id="UP000502706"/>
    </source>
</evidence>
<proteinExistence type="predicted"/>
<keyword evidence="1" id="KW-0812">Transmembrane</keyword>
<dbReference type="KEGG" id="rmar:GBA65_18340"/>
<dbReference type="AlphaFoldDB" id="A0A6G8Q109"/>
<dbReference type="EMBL" id="CP045121">
    <property type="protein sequence ID" value="QIN80153.1"/>
    <property type="molecule type" value="Genomic_DNA"/>
</dbReference>
<reference evidence="2 3" key="1">
    <citation type="submission" date="2019-10" db="EMBL/GenBank/DDBJ databases">
        <title>Rubrobacter sp nov SCSIO 52915 isolated from a deep-sea sediment in the South China Sea.</title>
        <authorList>
            <person name="Chen R.W."/>
        </authorList>
    </citation>
    <scope>NUCLEOTIDE SEQUENCE [LARGE SCALE GENOMIC DNA]</scope>
    <source>
        <strain evidence="2 3">SCSIO 52915</strain>
    </source>
</reference>
<keyword evidence="1" id="KW-1133">Transmembrane helix</keyword>
<dbReference type="RefSeq" id="WP_166397829.1">
    <property type="nucleotide sequence ID" value="NZ_CP045121.1"/>
</dbReference>
<feature type="transmembrane region" description="Helical" evidence="1">
    <location>
        <begin position="74"/>
        <end position="96"/>
    </location>
</feature>
<dbReference type="Proteomes" id="UP000502706">
    <property type="component" value="Chromosome"/>
</dbReference>
<evidence type="ECO:0000256" key="1">
    <source>
        <dbReference type="SAM" id="Phobius"/>
    </source>
</evidence>
<feature type="transmembrane region" description="Helical" evidence="1">
    <location>
        <begin position="39"/>
        <end position="62"/>
    </location>
</feature>
<gene>
    <name evidence="2" type="ORF">GBA65_18340</name>
</gene>